<accession>A0A0F9MVB9</accession>
<comment type="caution">
    <text evidence="1">The sequence shown here is derived from an EMBL/GenBank/DDBJ whole genome shotgun (WGS) entry which is preliminary data.</text>
</comment>
<name>A0A0F9MVB9_9ZZZZ</name>
<proteinExistence type="predicted"/>
<dbReference type="AlphaFoldDB" id="A0A0F9MVB9"/>
<gene>
    <name evidence="1" type="ORF">LCGC14_1108870</name>
</gene>
<evidence type="ECO:0000313" key="1">
    <source>
        <dbReference type="EMBL" id="KKN03322.1"/>
    </source>
</evidence>
<reference evidence="1" key="1">
    <citation type="journal article" date="2015" name="Nature">
        <title>Complex archaea that bridge the gap between prokaryotes and eukaryotes.</title>
        <authorList>
            <person name="Spang A."/>
            <person name="Saw J.H."/>
            <person name="Jorgensen S.L."/>
            <person name="Zaremba-Niedzwiedzka K."/>
            <person name="Martijn J."/>
            <person name="Lind A.E."/>
            <person name="van Eijk R."/>
            <person name="Schleper C."/>
            <person name="Guy L."/>
            <person name="Ettema T.J."/>
        </authorList>
    </citation>
    <scope>NUCLEOTIDE SEQUENCE</scope>
</reference>
<dbReference type="EMBL" id="LAZR01005046">
    <property type="protein sequence ID" value="KKN03322.1"/>
    <property type="molecule type" value="Genomic_DNA"/>
</dbReference>
<protein>
    <submittedName>
        <fullName evidence="1">Uncharacterized protein</fullName>
    </submittedName>
</protein>
<organism evidence="1">
    <name type="scientific">marine sediment metagenome</name>
    <dbReference type="NCBI Taxonomy" id="412755"/>
    <lineage>
        <taxon>unclassified sequences</taxon>
        <taxon>metagenomes</taxon>
        <taxon>ecological metagenomes</taxon>
    </lineage>
</organism>
<sequence length="238" mass="25529">MASVKKLLQWQEEFTSTHAQPLDTTAGDFLSSESVVLLSGPPKLADGSPLELIPVGLVQNTQVTQAKQIQQLFEIGSRQPFFIPGRTTIQVGMARVLFDGPSLMQALYARTGPDGSNIYVPGIGAGTSATSDPGAPFNEDGENDGTPVQIGTFAGGFDTTSTTEFFINLASEFFNKPLGLGCVLFDMQQQAYGGFYLEECYIQSHRFSASSQQTVLMEDVGIRCTALRPISIDELGGV</sequence>